<evidence type="ECO:0000259" key="2">
    <source>
        <dbReference type="PROSITE" id="PS50093"/>
    </source>
</evidence>
<name>A0ABQ5QYQ0_9ACTN</name>
<dbReference type="Gene3D" id="2.60.40.10">
    <property type="entry name" value="Immunoglobulins"/>
    <property type="match status" value="1"/>
</dbReference>
<accession>A0ABQ5QYQ0</accession>
<keyword evidence="4" id="KW-1185">Reference proteome</keyword>
<gene>
    <name evidence="3" type="ORF">Pa4123_40940</name>
</gene>
<organism evidence="3 4">
    <name type="scientific">Phytohabitans aurantiacus</name>
    <dbReference type="NCBI Taxonomy" id="3016789"/>
    <lineage>
        <taxon>Bacteria</taxon>
        <taxon>Bacillati</taxon>
        <taxon>Actinomycetota</taxon>
        <taxon>Actinomycetes</taxon>
        <taxon>Micromonosporales</taxon>
        <taxon>Micromonosporaceae</taxon>
    </lineage>
</organism>
<dbReference type="PROSITE" id="PS50093">
    <property type="entry name" value="PKD"/>
    <property type="match status" value="1"/>
</dbReference>
<dbReference type="InterPro" id="IPR013783">
    <property type="entry name" value="Ig-like_fold"/>
</dbReference>
<comment type="caution">
    <text evidence="3">The sequence shown here is derived from an EMBL/GenBank/DDBJ whole genome shotgun (WGS) entry which is preliminary data.</text>
</comment>
<evidence type="ECO:0000256" key="1">
    <source>
        <dbReference type="SAM" id="MobiDB-lite"/>
    </source>
</evidence>
<sequence>MLTAGASSTVSTSGRANARARAWARCGARAGVTATVTLLLLAAGHSGASAGDGAGRVDCAQARLPECDVRANIPDRPGRAPTDEGGTDGGTVSGPPPRCHYERVPVQEPPPPGAGPGAWHLQVCVSADGIASQSQPRWLTDGQAQDPRLLGELAVSRLRLPAPQIRTSPDPALGPVLVWVPVWAWIGPSTWGSRSATAAVSGVAVTAVAYARRAAWRFGDGASPTICGPGTEWTPDRDAAAPSPTCGHTYQKAGRMTVTATVTWQVVWYGAGQSGTVPDLTVTSTMVVQVVQAPTANTTGQR</sequence>
<evidence type="ECO:0000313" key="4">
    <source>
        <dbReference type="Proteomes" id="UP001144280"/>
    </source>
</evidence>
<evidence type="ECO:0000313" key="3">
    <source>
        <dbReference type="EMBL" id="GLH98819.1"/>
    </source>
</evidence>
<reference evidence="3" key="1">
    <citation type="submission" date="2022-12" db="EMBL/GenBank/DDBJ databases">
        <title>New Phytohabitans aurantiacus sp. RD004123 nov., an actinomycete isolated from soil.</title>
        <authorList>
            <person name="Triningsih D.W."/>
            <person name="Harunari E."/>
            <person name="Igarashi Y."/>
        </authorList>
    </citation>
    <scope>NUCLEOTIDE SEQUENCE</scope>
    <source>
        <strain evidence="3">RD004123</strain>
    </source>
</reference>
<feature type="region of interest" description="Disordered" evidence="1">
    <location>
        <begin position="70"/>
        <end position="97"/>
    </location>
</feature>
<dbReference type="Proteomes" id="UP001144280">
    <property type="component" value="Unassembled WGS sequence"/>
</dbReference>
<proteinExistence type="predicted"/>
<dbReference type="EMBL" id="BSDI01000019">
    <property type="protein sequence ID" value="GLH98819.1"/>
    <property type="molecule type" value="Genomic_DNA"/>
</dbReference>
<protein>
    <recommendedName>
        <fullName evidence="2">PKD domain-containing protein</fullName>
    </recommendedName>
</protein>
<feature type="domain" description="PKD" evidence="2">
    <location>
        <begin position="216"/>
        <end position="263"/>
    </location>
</feature>
<dbReference type="InterPro" id="IPR000601">
    <property type="entry name" value="PKD_dom"/>
</dbReference>